<protein>
    <submittedName>
        <fullName evidence="1">Uncharacterized protein</fullName>
    </submittedName>
</protein>
<gene>
    <name evidence="1" type="ORF">Faunusvirus48_7</name>
</gene>
<name>A0A3G4ZXX8_9VIRU</name>
<accession>A0A3G4ZXX8</accession>
<organism evidence="1">
    <name type="scientific">Faunusvirus sp</name>
    <dbReference type="NCBI Taxonomy" id="2487766"/>
    <lineage>
        <taxon>Viruses</taxon>
        <taxon>Varidnaviria</taxon>
        <taxon>Bamfordvirae</taxon>
        <taxon>Nucleocytoviricota</taxon>
        <taxon>Megaviricetes</taxon>
        <taxon>Imitervirales</taxon>
        <taxon>Mimiviridae</taxon>
    </lineage>
</organism>
<feature type="non-terminal residue" evidence="1">
    <location>
        <position position="134"/>
    </location>
</feature>
<evidence type="ECO:0000313" key="1">
    <source>
        <dbReference type="EMBL" id="AYV79772.1"/>
    </source>
</evidence>
<reference evidence="1" key="1">
    <citation type="submission" date="2018-10" db="EMBL/GenBank/DDBJ databases">
        <title>Hidden diversity of soil giant viruses.</title>
        <authorList>
            <person name="Schulz F."/>
            <person name="Alteio L."/>
            <person name="Goudeau D."/>
            <person name="Ryan E.M."/>
            <person name="Malmstrom R.R."/>
            <person name="Blanchard J."/>
            <person name="Woyke T."/>
        </authorList>
    </citation>
    <scope>NUCLEOTIDE SEQUENCE</scope>
    <source>
        <strain evidence="1">FNV1</strain>
    </source>
</reference>
<sequence length="134" mass="14622">MGVERFDSEAKQVLVQVQDIDSWLDRVSKDGSVNAVLVNEINNNKNAKRYFKLLVDWVNANPIILNKTYKGPSSQTLGGPTAPLGSGAPIYIPTNSQFDLSQLAGLFAANNMRAKISPHPLGANYGFVYGTRQP</sequence>
<proteinExistence type="predicted"/>
<dbReference type="EMBL" id="MK072179">
    <property type="protein sequence ID" value="AYV79772.1"/>
    <property type="molecule type" value="Genomic_DNA"/>
</dbReference>